<dbReference type="PROSITE" id="PS50053">
    <property type="entry name" value="UBIQUITIN_2"/>
    <property type="match status" value="1"/>
</dbReference>
<organism evidence="2 3">
    <name type="scientific">Trichosporon asahii var. asahii (strain CBS 8904)</name>
    <name type="common">Yeast</name>
    <dbReference type="NCBI Taxonomy" id="1220162"/>
    <lineage>
        <taxon>Eukaryota</taxon>
        <taxon>Fungi</taxon>
        <taxon>Dikarya</taxon>
        <taxon>Basidiomycota</taxon>
        <taxon>Agaricomycotina</taxon>
        <taxon>Tremellomycetes</taxon>
        <taxon>Trichosporonales</taxon>
        <taxon>Trichosporonaceae</taxon>
        <taxon>Trichosporon</taxon>
    </lineage>
</organism>
<name>K1VFX3_TRIAC</name>
<dbReference type="EMBL" id="AMBO01000400">
    <property type="protein sequence ID" value="EKC97976.1"/>
    <property type="molecule type" value="Genomic_DNA"/>
</dbReference>
<dbReference type="AlphaFoldDB" id="K1VFX3"/>
<dbReference type="Proteomes" id="UP000006757">
    <property type="component" value="Unassembled WGS sequence"/>
</dbReference>
<proteinExistence type="predicted"/>
<dbReference type="InterPro" id="IPR000626">
    <property type="entry name" value="Ubiquitin-like_dom"/>
</dbReference>
<reference evidence="2 3" key="1">
    <citation type="journal article" date="2012" name="Eukaryot. Cell">
        <title>Genome sequence of the Trichosporon asahii environmental strain CBS 8904.</title>
        <authorList>
            <person name="Yang R.Y."/>
            <person name="Li H.T."/>
            <person name="Zhu H."/>
            <person name="Zhou G.P."/>
            <person name="Wang M."/>
            <person name="Wang L."/>
        </authorList>
    </citation>
    <scope>NUCLEOTIDE SEQUENCE [LARGE SCALE GENOMIC DNA]</scope>
    <source>
        <strain evidence="2 3">CBS 8904</strain>
    </source>
</reference>
<feature type="domain" description="Ubiquitin-like" evidence="1">
    <location>
        <begin position="19"/>
        <end position="86"/>
    </location>
</feature>
<dbReference type="SUPFAM" id="SSF54236">
    <property type="entry name" value="Ubiquitin-like"/>
    <property type="match status" value="1"/>
</dbReference>
<dbReference type="HOGENOM" id="CLU_2225043_0_0_1"/>
<dbReference type="Gene3D" id="3.10.20.90">
    <property type="entry name" value="Phosphatidylinositol 3-kinase Catalytic Subunit, Chain A, domain 1"/>
    <property type="match status" value="1"/>
</dbReference>
<comment type="caution">
    <text evidence="2">The sequence shown here is derived from an EMBL/GenBank/DDBJ whole genome shotgun (WGS) entry which is preliminary data.</text>
</comment>
<accession>K1VFX3</accession>
<protein>
    <recommendedName>
        <fullName evidence="1">Ubiquitin-like domain-containing protein</fullName>
    </recommendedName>
</protein>
<evidence type="ECO:0000313" key="2">
    <source>
        <dbReference type="EMBL" id="EKC97976.1"/>
    </source>
</evidence>
<dbReference type="InterPro" id="IPR029071">
    <property type="entry name" value="Ubiquitin-like_domsf"/>
</dbReference>
<gene>
    <name evidence="2" type="ORF">A1Q2_07773</name>
</gene>
<dbReference type="InParanoid" id="K1VFX3"/>
<keyword evidence="3" id="KW-1185">Reference proteome</keyword>
<sequence>MAENAPLIPPDQPIDPKRVPVRVHPLDRGPVINCILKMTSPIGKLRDSIAARQGIERDAFVLLYDGHLVYDNDTLESLAEYGVDEEEIRAGVRFEMNARQIGGCLS</sequence>
<dbReference type="CDD" id="cd01763">
    <property type="entry name" value="Ubl_SUMO_like"/>
    <property type="match status" value="1"/>
</dbReference>
<evidence type="ECO:0000259" key="1">
    <source>
        <dbReference type="PROSITE" id="PS50053"/>
    </source>
</evidence>
<evidence type="ECO:0000313" key="3">
    <source>
        <dbReference type="Proteomes" id="UP000006757"/>
    </source>
</evidence>